<dbReference type="OrthoDB" id="3598394at2759"/>
<evidence type="ECO:0008006" key="3">
    <source>
        <dbReference type="Google" id="ProtNLM"/>
    </source>
</evidence>
<gene>
    <name evidence="1" type="ORF">B7463_g9609</name>
</gene>
<name>A0A3E2H055_SCYLI</name>
<evidence type="ECO:0000313" key="1">
    <source>
        <dbReference type="EMBL" id="RFU26721.1"/>
    </source>
</evidence>
<comment type="caution">
    <text evidence="1">The sequence shown here is derived from an EMBL/GenBank/DDBJ whole genome shotgun (WGS) entry which is preliminary data.</text>
</comment>
<dbReference type="AlphaFoldDB" id="A0A3E2H055"/>
<proteinExistence type="predicted"/>
<evidence type="ECO:0000313" key="2">
    <source>
        <dbReference type="Proteomes" id="UP000258309"/>
    </source>
</evidence>
<dbReference type="Proteomes" id="UP000258309">
    <property type="component" value="Unassembled WGS sequence"/>
</dbReference>
<reference evidence="1 2" key="1">
    <citation type="submission" date="2018-05" db="EMBL/GenBank/DDBJ databases">
        <title>Draft genome sequence of Scytalidium lignicola DSM 105466, a ubiquitous saprotrophic fungus.</title>
        <authorList>
            <person name="Buettner E."/>
            <person name="Gebauer A.M."/>
            <person name="Hofrichter M."/>
            <person name="Liers C."/>
            <person name="Kellner H."/>
        </authorList>
    </citation>
    <scope>NUCLEOTIDE SEQUENCE [LARGE SCALE GENOMIC DNA]</scope>
    <source>
        <strain evidence="1 2">DSM 105466</strain>
    </source>
</reference>
<feature type="non-terminal residue" evidence="1">
    <location>
        <position position="514"/>
    </location>
</feature>
<accession>A0A3E2H055</accession>
<sequence length="514" mass="55188">MGMGMEPLQRSFSLAVKNPHGVTIRKTLNQLAQHSFKRPDCERNANNQDQALVILATPSFATWLNDDAGFIPKTLRHLTSNLDQAAEIDVLVAVVDGLSPTPSEVPQANGSSPNEGFSILHGSQSLVLPGLWSSEGHSPAVRTQELLSSITISGAPSQATEITLPLASTLFQNGRHSTLQASKWRFENGNFIKVRSEEKSQQTINVFSGNKTLELEELSRIPATPITPARRIVSGLGNIVRRVDFGPDGVGPASRELEASMDAYLESRNGARTNIAVYALIVPADIVRVREAESSTGSEDENGLLTGRTEVEALWHAPNGNTGFIGDWIKKGATFCRVLSGGGGWGLKQGLLSLDPQTTYNQANEPSFSFMGVSFDEASSSSLSSSSALGDLAKPDAYIQFFVADPHQGQDQGERVKSNATDGMTTVVGTVPSTVDEMPRVSEGLISDNIPDEDLFIHHVGHFGAVSESGMFVESSEASSASFSGNSKSESGSEGHMVRSKIDMPYSFYTWKTL</sequence>
<dbReference type="OMA" id="VWAMVTP"/>
<protein>
    <recommendedName>
        <fullName evidence="3">FIST domain-containing protein</fullName>
    </recommendedName>
</protein>
<feature type="non-terminal residue" evidence="1">
    <location>
        <position position="1"/>
    </location>
</feature>
<dbReference type="STRING" id="5539.A0A3E2H055"/>
<organism evidence="1 2">
    <name type="scientific">Scytalidium lignicola</name>
    <name type="common">Hyphomycete</name>
    <dbReference type="NCBI Taxonomy" id="5539"/>
    <lineage>
        <taxon>Eukaryota</taxon>
        <taxon>Fungi</taxon>
        <taxon>Dikarya</taxon>
        <taxon>Ascomycota</taxon>
        <taxon>Pezizomycotina</taxon>
        <taxon>Leotiomycetes</taxon>
        <taxon>Leotiomycetes incertae sedis</taxon>
        <taxon>Scytalidium</taxon>
    </lineage>
</organism>
<dbReference type="EMBL" id="NCSJ02000246">
    <property type="protein sequence ID" value="RFU26721.1"/>
    <property type="molecule type" value="Genomic_DNA"/>
</dbReference>
<keyword evidence="2" id="KW-1185">Reference proteome</keyword>